<feature type="compositionally biased region" description="Basic residues" evidence="1">
    <location>
        <begin position="38"/>
        <end position="47"/>
    </location>
</feature>
<dbReference type="PANTHER" id="PTHR39400">
    <property type="entry name" value="YALI0E29227P"/>
    <property type="match status" value="1"/>
</dbReference>
<comment type="caution">
    <text evidence="3">The sequence shown here is derived from an EMBL/GenBank/DDBJ whole genome shotgun (WGS) entry which is preliminary data.</text>
</comment>
<gene>
    <name evidence="3" type="ORF">DBV05_g4823</name>
</gene>
<protein>
    <submittedName>
        <fullName evidence="3">Uncharacterized protein</fullName>
    </submittedName>
</protein>
<feature type="compositionally biased region" description="Polar residues" evidence="1">
    <location>
        <begin position="218"/>
        <end position="234"/>
    </location>
</feature>
<feature type="compositionally biased region" description="Polar residues" evidence="1">
    <location>
        <begin position="282"/>
        <end position="296"/>
    </location>
</feature>
<dbReference type="AlphaFoldDB" id="A0A5N5DFX7"/>
<feature type="region of interest" description="Disordered" evidence="1">
    <location>
        <begin position="274"/>
        <end position="296"/>
    </location>
</feature>
<feature type="region of interest" description="Disordered" evidence="1">
    <location>
        <begin position="1"/>
        <end position="261"/>
    </location>
</feature>
<feature type="compositionally biased region" description="Low complexity" evidence="1">
    <location>
        <begin position="176"/>
        <end position="195"/>
    </location>
</feature>
<dbReference type="OrthoDB" id="2157498at2759"/>
<evidence type="ECO:0000256" key="2">
    <source>
        <dbReference type="SAM" id="Phobius"/>
    </source>
</evidence>
<dbReference type="PANTHER" id="PTHR39400:SF1">
    <property type="entry name" value="PIG-P DOMAIN-CONTAINING PROTEIN"/>
    <property type="match status" value="1"/>
</dbReference>
<sequence length="404" mass="42989">MAHNAGASPTPGGPLHHEPAASSSTANLARTLSDPPKRRLSSAHKRSVSANILSKLPFLRNSPDDRPAAHVALSSKEDRDDGSLSLGTKRSGGSMALAHAVRQSAVNTTSTTSGGRRRRGSLRKTAILGTRQRTAPKIDPRQQHLDTMASGTQKPPISPNQHPASLAPRPFTYANPSATSSSDSGWSGGSSSAPAPSMPPDNTNSSARAPRSGVLASPISSPVTSPGANPYASTTDDDNDSVAFRRPSSPGGSGSGHLSPSYFPMQSLSSSSLLQQRRRSAVKTNSSTTRHSSPLSLPPATTTFDLVDEWDYSETEWWGWVVLIVTWIVFVVGMGSCLEVWSWAWDVGETPYAPPELEDDPTLPIVGYYPALMVLTAVMAWVWVVVAWVGMKYFRHAKVVGDDG</sequence>
<evidence type="ECO:0000313" key="4">
    <source>
        <dbReference type="Proteomes" id="UP000325902"/>
    </source>
</evidence>
<feature type="transmembrane region" description="Helical" evidence="2">
    <location>
        <begin position="317"/>
        <end position="345"/>
    </location>
</feature>
<dbReference type="InterPro" id="IPR029164">
    <property type="entry name" value="PIG-Y"/>
</dbReference>
<reference evidence="3 4" key="1">
    <citation type="journal article" date="2019" name="Sci. Rep.">
        <title>A multi-omics analysis of the grapevine pathogen Lasiodiplodia theobromae reveals that temperature affects the expression of virulence- and pathogenicity-related genes.</title>
        <authorList>
            <person name="Felix C."/>
            <person name="Meneses R."/>
            <person name="Goncalves M.F.M."/>
            <person name="Tilleman L."/>
            <person name="Duarte A.S."/>
            <person name="Jorrin-Novo J.V."/>
            <person name="Van de Peer Y."/>
            <person name="Deforce D."/>
            <person name="Van Nieuwerburgh F."/>
            <person name="Esteves A.C."/>
            <person name="Alves A."/>
        </authorList>
    </citation>
    <scope>NUCLEOTIDE SEQUENCE [LARGE SCALE GENOMIC DNA]</scope>
    <source>
        <strain evidence="3 4">LA-SOL3</strain>
    </source>
</reference>
<feature type="compositionally biased region" description="Polar residues" evidence="1">
    <location>
        <begin position="149"/>
        <end position="163"/>
    </location>
</feature>
<keyword evidence="2" id="KW-0472">Membrane</keyword>
<evidence type="ECO:0000313" key="3">
    <source>
        <dbReference type="EMBL" id="KAB2576557.1"/>
    </source>
</evidence>
<accession>A0A5N5DFX7</accession>
<name>A0A5N5DFX7_9PEZI</name>
<keyword evidence="2" id="KW-0812">Transmembrane</keyword>
<feature type="transmembrane region" description="Helical" evidence="2">
    <location>
        <begin position="365"/>
        <end position="389"/>
    </location>
</feature>
<feature type="compositionally biased region" description="Polar residues" evidence="1">
    <location>
        <begin position="21"/>
        <end position="30"/>
    </location>
</feature>
<organism evidence="3 4">
    <name type="scientific">Lasiodiplodia theobromae</name>
    <dbReference type="NCBI Taxonomy" id="45133"/>
    <lineage>
        <taxon>Eukaryota</taxon>
        <taxon>Fungi</taxon>
        <taxon>Dikarya</taxon>
        <taxon>Ascomycota</taxon>
        <taxon>Pezizomycotina</taxon>
        <taxon>Dothideomycetes</taxon>
        <taxon>Dothideomycetes incertae sedis</taxon>
        <taxon>Botryosphaeriales</taxon>
        <taxon>Botryosphaeriaceae</taxon>
        <taxon>Lasiodiplodia</taxon>
    </lineage>
</organism>
<proteinExistence type="predicted"/>
<keyword evidence="4" id="KW-1185">Reference proteome</keyword>
<dbReference type="Proteomes" id="UP000325902">
    <property type="component" value="Unassembled WGS sequence"/>
</dbReference>
<evidence type="ECO:0000256" key="1">
    <source>
        <dbReference type="SAM" id="MobiDB-lite"/>
    </source>
</evidence>
<dbReference type="Pfam" id="PF15159">
    <property type="entry name" value="PIG-Y"/>
    <property type="match status" value="1"/>
</dbReference>
<dbReference type="EMBL" id="VCHE01000023">
    <property type="protein sequence ID" value="KAB2576557.1"/>
    <property type="molecule type" value="Genomic_DNA"/>
</dbReference>
<keyword evidence="2" id="KW-1133">Transmembrane helix</keyword>